<accession>A0A484BDI9</accession>
<organism evidence="4 5">
    <name type="scientific">Drosophila navojoa</name>
    <name type="common">Fruit fly</name>
    <dbReference type="NCBI Taxonomy" id="7232"/>
    <lineage>
        <taxon>Eukaryota</taxon>
        <taxon>Metazoa</taxon>
        <taxon>Ecdysozoa</taxon>
        <taxon>Arthropoda</taxon>
        <taxon>Hexapoda</taxon>
        <taxon>Insecta</taxon>
        <taxon>Pterygota</taxon>
        <taxon>Neoptera</taxon>
        <taxon>Endopterygota</taxon>
        <taxon>Diptera</taxon>
        <taxon>Brachycera</taxon>
        <taxon>Muscomorpha</taxon>
        <taxon>Ephydroidea</taxon>
        <taxon>Drosophilidae</taxon>
        <taxon>Drosophila</taxon>
    </lineage>
</organism>
<dbReference type="Proteomes" id="UP000295192">
    <property type="component" value="Unassembled WGS sequence"/>
</dbReference>
<dbReference type="Gene3D" id="3.30.310.10">
    <property type="entry name" value="TATA-Binding Protein"/>
    <property type="match status" value="2"/>
</dbReference>
<dbReference type="OMA" id="RYEPAHH"/>
<proteinExistence type="inferred from homology"/>
<dbReference type="GO" id="GO:0003677">
    <property type="term" value="F:DNA binding"/>
    <property type="evidence" value="ECO:0007669"/>
    <property type="project" value="UniProtKB-KW"/>
</dbReference>
<evidence type="ECO:0008006" key="6">
    <source>
        <dbReference type="Google" id="ProtNLM"/>
    </source>
</evidence>
<dbReference type="AlphaFoldDB" id="A0A484BDI9"/>
<comment type="caution">
    <text evidence="4">The sequence shown here is derived from an EMBL/GenBank/DDBJ whole genome shotgun (WGS) entry which is preliminary data.</text>
</comment>
<dbReference type="Pfam" id="PF00352">
    <property type="entry name" value="TBP"/>
    <property type="match status" value="2"/>
</dbReference>
<gene>
    <name evidence="4" type="ORF">AWZ03_007519</name>
</gene>
<evidence type="ECO:0000313" key="4">
    <source>
        <dbReference type="EMBL" id="TDG46070.1"/>
    </source>
</evidence>
<name>A0A484BDI9_DRONA</name>
<reference evidence="4 5" key="1">
    <citation type="journal article" date="2019" name="J. Hered.">
        <title>An Improved Genome Assembly for Drosophila navojoa, the Basal Species in the mojavensis Cluster.</title>
        <authorList>
            <person name="Vanderlinde T."/>
            <person name="Dupim E.G."/>
            <person name="Nazario-Yepiz N.O."/>
            <person name="Carvalho A.B."/>
        </authorList>
    </citation>
    <scope>NUCLEOTIDE SEQUENCE [LARGE SCALE GENOMIC DNA]</scope>
    <source>
        <strain evidence="4">Navoj_Jal97</strain>
        <tissue evidence="4">Whole organism</tissue>
    </source>
</reference>
<comment type="similarity">
    <text evidence="1">Belongs to the TBP family.</text>
</comment>
<evidence type="ECO:0000256" key="2">
    <source>
        <dbReference type="ARBA" id="ARBA00023125"/>
    </source>
</evidence>
<sequence length="443" mass="50513">MDCKEDRKCSDNNEVENHEATLDINIPIETLSAAIQLSDAPVIFQDEAEFDQIEDFFNIGLCDDDFLQDVNFFADKESDDDSNVIRNDVNDDIPWYVEEESLGKADNSKQVDSDYFGLDWDFSFGNAKSDDDIIGDFVKIDLPKPEDTSASTIYNGDMDILKSEKLFDTSEILSLKETLSNLEEAPLEDKLCEYDEPKKVDDDTPIIPDFEIDYDNVYENIAKASEMEKHLELLYRPFTCLVDVNCRFSLFELAILLDDSRYEPTRHPALFVRLHDPSAEIKIYSGGKIQSTALTANSARTALLKVMQMVEELDYKADVKNFSRNIVHASFCLPFKIDLEMLSEMHSEHISGNRETRPFITYKIDGTAIRFAVFPNGYVLVLHSKQHSETRAAIAGFLPILAQFQNGYLTHSEKYGTLCGDVSFKLLWERKLEEDTEGVLLYS</sequence>
<evidence type="ECO:0000313" key="5">
    <source>
        <dbReference type="Proteomes" id="UP000295192"/>
    </source>
</evidence>
<dbReference type="EMBL" id="LSRL02000065">
    <property type="protein sequence ID" value="TDG46070.1"/>
    <property type="molecule type" value="Genomic_DNA"/>
</dbReference>
<dbReference type="SUPFAM" id="SSF55945">
    <property type="entry name" value="TATA-box binding protein-like"/>
    <property type="match status" value="2"/>
</dbReference>
<dbReference type="PANTHER" id="PTHR10126">
    <property type="entry name" value="TATA-BOX BINDING PROTEIN"/>
    <property type="match status" value="1"/>
</dbReference>
<dbReference type="GO" id="GO:0006352">
    <property type="term" value="P:DNA-templated transcription initiation"/>
    <property type="evidence" value="ECO:0007669"/>
    <property type="project" value="InterPro"/>
</dbReference>
<dbReference type="InterPro" id="IPR000814">
    <property type="entry name" value="TBP"/>
</dbReference>
<evidence type="ECO:0000256" key="1">
    <source>
        <dbReference type="ARBA" id="ARBA00005560"/>
    </source>
</evidence>
<dbReference type="InterPro" id="IPR012295">
    <property type="entry name" value="TBP_dom_sf"/>
</dbReference>
<evidence type="ECO:0000256" key="3">
    <source>
        <dbReference type="ARBA" id="ARBA00023163"/>
    </source>
</evidence>
<keyword evidence="5" id="KW-1185">Reference proteome</keyword>
<dbReference type="STRING" id="7232.A0A484BDI9"/>
<keyword evidence="2" id="KW-0238">DNA-binding</keyword>
<keyword evidence="3" id="KW-0804">Transcription</keyword>
<protein>
    <recommendedName>
        <fullName evidence="6">TATA box-binding protein-like 1</fullName>
    </recommendedName>
</protein>
<dbReference type="OrthoDB" id="7881727at2759"/>